<proteinExistence type="predicted"/>
<accession>A0A396T196</accession>
<organism evidence="1 2">
    <name type="scientific">Lactobacillus bombicola</name>
    <dbReference type="NCBI Taxonomy" id="1505723"/>
    <lineage>
        <taxon>Bacteria</taxon>
        <taxon>Bacillati</taxon>
        <taxon>Bacillota</taxon>
        <taxon>Bacilli</taxon>
        <taxon>Lactobacillales</taxon>
        <taxon>Lactobacillaceae</taxon>
        <taxon>Lactobacillus</taxon>
    </lineage>
</organism>
<dbReference type="EMBL" id="QOCV01000008">
    <property type="protein sequence ID" value="RHW54019.1"/>
    <property type="molecule type" value="Genomic_DNA"/>
</dbReference>
<dbReference type="Proteomes" id="UP000265862">
    <property type="component" value="Unassembled WGS sequence"/>
</dbReference>
<gene>
    <name evidence="1" type="ORF">DS835_05795</name>
</gene>
<protein>
    <submittedName>
        <fullName evidence="1">Uncharacterized protein</fullName>
    </submittedName>
</protein>
<evidence type="ECO:0000313" key="1">
    <source>
        <dbReference type="EMBL" id="RHW54019.1"/>
    </source>
</evidence>
<comment type="caution">
    <text evidence="1">The sequence shown here is derived from an EMBL/GenBank/DDBJ whole genome shotgun (WGS) entry which is preliminary data.</text>
</comment>
<evidence type="ECO:0000313" key="2">
    <source>
        <dbReference type="Proteomes" id="UP000265862"/>
    </source>
</evidence>
<name>A0A396T196_9LACO</name>
<dbReference type="AlphaFoldDB" id="A0A396T196"/>
<sequence>MNKNHIKELIPLFKWELAFLLRFIVEKERLNFNVVSLYDFKQIKRLITKHNVEIKVIKYYLQLNNLLNR</sequence>
<reference evidence="1 2" key="1">
    <citation type="submission" date="2018-07" db="EMBL/GenBank/DDBJ databases">
        <title>Genome sequences of six Lactobacillus spp. isolated from bumble bee guts.</title>
        <authorList>
            <person name="Motta E.V.S."/>
            <person name="Moran N.A."/>
        </authorList>
    </citation>
    <scope>NUCLEOTIDE SEQUENCE [LARGE SCALE GENOMIC DNA]</scope>
    <source>
        <strain evidence="1 2">OCC3</strain>
    </source>
</reference>